<accession>A0A940NRP6</accession>
<comment type="cofactor">
    <cofactor evidence="1">
        <name>Zn(2+)</name>
        <dbReference type="ChEBI" id="CHEBI:29105"/>
    </cofactor>
</comment>
<dbReference type="Proteomes" id="UP000682134">
    <property type="component" value="Unassembled WGS sequence"/>
</dbReference>
<gene>
    <name evidence="2" type="ORF">J5Y03_11420</name>
</gene>
<dbReference type="Gene3D" id="3.40.50.10320">
    <property type="entry name" value="LmbE-like"/>
    <property type="match status" value="1"/>
</dbReference>
<dbReference type="InterPro" id="IPR003737">
    <property type="entry name" value="GlcNAc_PI_deacetylase-related"/>
</dbReference>
<comment type="caution">
    <text evidence="2">The sequence shown here is derived from an EMBL/GenBank/DDBJ whole genome shotgun (WGS) entry which is preliminary data.</text>
</comment>
<dbReference type="PANTHER" id="PTHR12993">
    <property type="entry name" value="N-ACETYLGLUCOSAMINYL-PHOSPHATIDYLINOSITOL DE-N-ACETYLASE-RELATED"/>
    <property type="match status" value="1"/>
</dbReference>
<proteinExistence type="predicted"/>
<sequence length="176" mass="20467">MIDKLMFIAHPDDESIFGGASLLREQGWKVICLTNGNNSIRSKEFHKAMKMVGASYEIWDYPDIYGGSFDVQLVGKDLRKIISRYRSSRIVTHNLCGEYGHNQHKSLSRILHDQGLDNLYVFDTSNDIIPFHLLQKKLKLLSIYESQMHVIEKLMPYIVYEKIVQYDQSTCFTEEN</sequence>
<dbReference type="AlphaFoldDB" id="A0A940NRP6"/>
<dbReference type="RefSeq" id="WP_209405696.1">
    <property type="nucleotide sequence ID" value="NZ_JAGIYQ010000006.1"/>
</dbReference>
<dbReference type="Pfam" id="PF02585">
    <property type="entry name" value="PIG-L"/>
    <property type="match status" value="1"/>
</dbReference>
<dbReference type="PANTHER" id="PTHR12993:SF11">
    <property type="entry name" value="N-ACETYLGLUCOSAMINYL-PHOSPHATIDYLINOSITOL DE-N-ACETYLASE"/>
    <property type="match status" value="1"/>
</dbReference>
<reference evidence="2" key="1">
    <citation type="submission" date="2021-04" db="EMBL/GenBank/DDBJ databases">
        <title>Genome seq and assembly of Bacillus sp.</title>
        <authorList>
            <person name="Chhetri G."/>
        </authorList>
    </citation>
    <scope>NUCLEOTIDE SEQUENCE</scope>
    <source>
        <strain evidence="2">RG28</strain>
    </source>
</reference>
<protein>
    <submittedName>
        <fullName evidence="2">PIG-L family deacetylase</fullName>
    </submittedName>
</protein>
<dbReference type="InterPro" id="IPR024078">
    <property type="entry name" value="LmbE-like_dom_sf"/>
</dbReference>
<dbReference type="GO" id="GO:0016811">
    <property type="term" value="F:hydrolase activity, acting on carbon-nitrogen (but not peptide) bonds, in linear amides"/>
    <property type="evidence" value="ECO:0007669"/>
    <property type="project" value="TreeGrafter"/>
</dbReference>
<organism evidence="2 3">
    <name type="scientific">Gottfriedia endophytica</name>
    <dbReference type="NCBI Taxonomy" id="2820819"/>
    <lineage>
        <taxon>Bacteria</taxon>
        <taxon>Bacillati</taxon>
        <taxon>Bacillota</taxon>
        <taxon>Bacilli</taxon>
        <taxon>Bacillales</taxon>
        <taxon>Bacillaceae</taxon>
        <taxon>Gottfriedia</taxon>
    </lineage>
</organism>
<dbReference type="EMBL" id="JAGIYQ010000006">
    <property type="protein sequence ID" value="MBP0725782.1"/>
    <property type="molecule type" value="Genomic_DNA"/>
</dbReference>
<evidence type="ECO:0000256" key="1">
    <source>
        <dbReference type="ARBA" id="ARBA00001947"/>
    </source>
</evidence>
<keyword evidence="3" id="KW-1185">Reference proteome</keyword>
<dbReference type="SUPFAM" id="SSF102588">
    <property type="entry name" value="LmbE-like"/>
    <property type="match status" value="1"/>
</dbReference>
<evidence type="ECO:0000313" key="3">
    <source>
        <dbReference type="Proteomes" id="UP000682134"/>
    </source>
</evidence>
<name>A0A940NRP6_9BACI</name>
<evidence type="ECO:0000313" key="2">
    <source>
        <dbReference type="EMBL" id="MBP0725782.1"/>
    </source>
</evidence>